<evidence type="ECO:0000313" key="2">
    <source>
        <dbReference type="EMBL" id="KAG9334559.1"/>
    </source>
</evidence>
<evidence type="ECO:0000256" key="1">
    <source>
        <dbReference type="SAM" id="SignalP"/>
    </source>
</evidence>
<gene>
    <name evidence="2" type="ORF">JZ751_007495</name>
</gene>
<sequence length="99" mass="11465">MFVFKFYVLFIDVILTKFALHSDLLHYVGNPLMKKQSLDFRLLTLWFSAKLCANLCSTLGAKPSVCPAQLAPNPATVPRICAVEKRRWKQQTWLHFLHM</sequence>
<evidence type="ECO:0000313" key="3">
    <source>
        <dbReference type="Proteomes" id="UP000824540"/>
    </source>
</evidence>
<keyword evidence="3" id="KW-1185">Reference proteome</keyword>
<accession>A0A8T2N252</accession>
<dbReference type="EMBL" id="JAFBMS010000145">
    <property type="protein sequence ID" value="KAG9334559.1"/>
    <property type="molecule type" value="Genomic_DNA"/>
</dbReference>
<dbReference type="Proteomes" id="UP000824540">
    <property type="component" value="Unassembled WGS sequence"/>
</dbReference>
<keyword evidence="1" id="KW-0732">Signal</keyword>
<feature type="chain" id="PRO_5035915413" description="Secreted protein" evidence="1">
    <location>
        <begin position="22"/>
        <end position="99"/>
    </location>
</feature>
<dbReference type="AlphaFoldDB" id="A0A8T2N252"/>
<proteinExistence type="predicted"/>
<evidence type="ECO:0008006" key="4">
    <source>
        <dbReference type="Google" id="ProtNLM"/>
    </source>
</evidence>
<feature type="signal peptide" evidence="1">
    <location>
        <begin position="1"/>
        <end position="21"/>
    </location>
</feature>
<protein>
    <recommendedName>
        <fullName evidence="4">Secreted protein</fullName>
    </recommendedName>
</protein>
<reference evidence="2" key="1">
    <citation type="thesis" date="2021" institute="BYU ScholarsArchive" country="Provo, UT, USA">
        <title>Applications of and Algorithms for Genome Assembly and Genomic Analyses with an Emphasis on Marine Teleosts.</title>
        <authorList>
            <person name="Pickett B.D."/>
        </authorList>
    </citation>
    <scope>NUCLEOTIDE SEQUENCE</scope>
    <source>
        <strain evidence="2">HI-2016</strain>
    </source>
</reference>
<organism evidence="2 3">
    <name type="scientific">Albula glossodonta</name>
    <name type="common">roundjaw bonefish</name>
    <dbReference type="NCBI Taxonomy" id="121402"/>
    <lineage>
        <taxon>Eukaryota</taxon>
        <taxon>Metazoa</taxon>
        <taxon>Chordata</taxon>
        <taxon>Craniata</taxon>
        <taxon>Vertebrata</taxon>
        <taxon>Euteleostomi</taxon>
        <taxon>Actinopterygii</taxon>
        <taxon>Neopterygii</taxon>
        <taxon>Teleostei</taxon>
        <taxon>Albuliformes</taxon>
        <taxon>Albulidae</taxon>
        <taxon>Albula</taxon>
    </lineage>
</organism>
<comment type="caution">
    <text evidence="2">The sequence shown here is derived from an EMBL/GenBank/DDBJ whole genome shotgun (WGS) entry which is preliminary data.</text>
</comment>
<name>A0A8T2N252_9TELE</name>